<dbReference type="InterPro" id="IPR009384">
    <property type="entry name" value="SwrD-like"/>
</dbReference>
<dbReference type="Pfam" id="PF06289">
    <property type="entry name" value="FlbD"/>
    <property type="match status" value="1"/>
</dbReference>
<dbReference type="PATRIC" id="fig|869279.4.peg.585"/>
<gene>
    <name evidence="1" type="ORF">SE15_02930</name>
</gene>
<evidence type="ECO:0000313" key="2">
    <source>
        <dbReference type="Proteomes" id="UP000050544"/>
    </source>
</evidence>
<name>A0A0P6Y3Z2_9CHLR</name>
<accession>A0A0P6Y3Z2</accession>
<dbReference type="PANTHER" id="PTHR39185:SF1">
    <property type="entry name" value="SWARMING MOTILITY PROTEIN SWRD"/>
    <property type="match status" value="1"/>
</dbReference>
<evidence type="ECO:0000313" key="1">
    <source>
        <dbReference type="EMBL" id="KPL84142.1"/>
    </source>
</evidence>
<evidence type="ECO:0008006" key="3">
    <source>
        <dbReference type="Google" id="ProtNLM"/>
    </source>
</evidence>
<protein>
    <recommendedName>
        <fullName evidence="3">Flagellar protein FlbD</fullName>
    </recommendedName>
</protein>
<dbReference type="STRING" id="869279.SE15_02930"/>
<dbReference type="RefSeq" id="WP_054520596.1">
    <property type="nucleotide sequence ID" value="NZ_LGKO01000002.1"/>
</dbReference>
<sequence length="70" mass="7862">MICLTHFKGTPFYLNAELIKSVEATPDTVITLVDESKVMVQETPQEVARRVIEYRRALLAGRYEPHSAGA</sequence>
<dbReference type="PANTHER" id="PTHR39185">
    <property type="entry name" value="SWARMING MOTILITY PROTEIN SWRD"/>
    <property type="match status" value="1"/>
</dbReference>
<keyword evidence="2" id="KW-1185">Reference proteome</keyword>
<reference evidence="1 2" key="1">
    <citation type="submission" date="2015-07" db="EMBL/GenBank/DDBJ databases">
        <title>Whole genome sequence of Thermanaerothrix daxensis DSM 23592.</title>
        <authorList>
            <person name="Hemp J."/>
            <person name="Ward L.M."/>
            <person name="Pace L.A."/>
            <person name="Fischer W.W."/>
        </authorList>
    </citation>
    <scope>NUCLEOTIDE SEQUENCE [LARGE SCALE GENOMIC DNA]</scope>
    <source>
        <strain evidence="1 2">GNS-1</strain>
    </source>
</reference>
<dbReference type="AlphaFoldDB" id="A0A0P6Y3Z2"/>
<dbReference type="EMBL" id="LGKO01000002">
    <property type="protein sequence ID" value="KPL84142.1"/>
    <property type="molecule type" value="Genomic_DNA"/>
</dbReference>
<proteinExistence type="predicted"/>
<dbReference type="Proteomes" id="UP000050544">
    <property type="component" value="Unassembled WGS sequence"/>
</dbReference>
<comment type="caution">
    <text evidence="1">The sequence shown here is derived from an EMBL/GenBank/DDBJ whole genome shotgun (WGS) entry which is preliminary data.</text>
</comment>
<organism evidence="1 2">
    <name type="scientific">Thermanaerothrix daxensis</name>
    <dbReference type="NCBI Taxonomy" id="869279"/>
    <lineage>
        <taxon>Bacteria</taxon>
        <taxon>Bacillati</taxon>
        <taxon>Chloroflexota</taxon>
        <taxon>Anaerolineae</taxon>
        <taxon>Anaerolineales</taxon>
        <taxon>Anaerolineaceae</taxon>
        <taxon>Thermanaerothrix</taxon>
    </lineage>
</organism>